<organism evidence="15 16">
    <name type="scientific">Alkaliphilus flagellatus</name>
    <dbReference type="NCBI Taxonomy" id="2841507"/>
    <lineage>
        <taxon>Bacteria</taxon>
        <taxon>Bacillati</taxon>
        <taxon>Bacillota</taxon>
        <taxon>Clostridia</taxon>
        <taxon>Peptostreptococcales</taxon>
        <taxon>Natronincolaceae</taxon>
        <taxon>Alkaliphilus</taxon>
    </lineage>
</organism>
<keyword evidence="9" id="KW-0067">ATP-binding</keyword>
<evidence type="ECO:0000256" key="2">
    <source>
        <dbReference type="ARBA" id="ARBA00004651"/>
    </source>
</evidence>
<dbReference type="Pfam" id="PF02518">
    <property type="entry name" value="HATPase_c"/>
    <property type="match status" value="1"/>
</dbReference>
<keyword evidence="5" id="KW-0597">Phosphoprotein</keyword>
<dbReference type="PANTHER" id="PTHR45528">
    <property type="entry name" value="SENSOR HISTIDINE KINASE CPXA"/>
    <property type="match status" value="1"/>
</dbReference>
<evidence type="ECO:0000256" key="8">
    <source>
        <dbReference type="ARBA" id="ARBA00022777"/>
    </source>
</evidence>
<evidence type="ECO:0000256" key="12">
    <source>
        <dbReference type="SAM" id="Phobius"/>
    </source>
</evidence>
<evidence type="ECO:0000256" key="7">
    <source>
        <dbReference type="ARBA" id="ARBA00022741"/>
    </source>
</evidence>
<dbReference type="Pfam" id="PF00672">
    <property type="entry name" value="HAMP"/>
    <property type="match status" value="1"/>
</dbReference>
<keyword evidence="16" id="KW-1185">Reference proteome</keyword>
<dbReference type="CDD" id="cd00082">
    <property type="entry name" value="HisKA"/>
    <property type="match status" value="1"/>
</dbReference>
<feature type="domain" description="Histidine kinase" evidence="13">
    <location>
        <begin position="248"/>
        <end position="461"/>
    </location>
</feature>
<evidence type="ECO:0000256" key="3">
    <source>
        <dbReference type="ARBA" id="ARBA00012438"/>
    </source>
</evidence>
<dbReference type="InterPro" id="IPR003594">
    <property type="entry name" value="HATPase_dom"/>
</dbReference>
<dbReference type="SMART" id="SM00387">
    <property type="entry name" value="HATPase_c"/>
    <property type="match status" value="1"/>
</dbReference>
<protein>
    <recommendedName>
        <fullName evidence="3">histidine kinase</fullName>
        <ecNumber evidence="3">2.7.13.3</ecNumber>
    </recommendedName>
</protein>
<dbReference type="PANTHER" id="PTHR45528:SF1">
    <property type="entry name" value="SENSOR HISTIDINE KINASE CPXA"/>
    <property type="match status" value="1"/>
</dbReference>
<dbReference type="PROSITE" id="PS50109">
    <property type="entry name" value="HIS_KIN"/>
    <property type="match status" value="1"/>
</dbReference>
<comment type="subcellular location">
    <subcellularLocation>
        <location evidence="2">Cell membrane</location>
        <topology evidence="2">Multi-pass membrane protein</topology>
    </subcellularLocation>
</comment>
<dbReference type="RefSeq" id="WP_216415313.1">
    <property type="nucleotide sequence ID" value="NZ_JAHLQK010000002.1"/>
</dbReference>
<comment type="caution">
    <text evidence="15">The sequence shown here is derived from an EMBL/GenBank/DDBJ whole genome shotgun (WGS) entry which is preliminary data.</text>
</comment>
<keyword evidence="11 12" id="KW-0472">Membrane</keyword>
<evidence type="ECO:0000256" key="9">
    <source>
        <dbReference type="ARBA" id="ARBA00022840"/>
    </source>
</evidence>
<dbReference type="PROSITE" id="PS50885">
    <property type="entry name" value="HAMP"/>
    <property type="match status" value="1"/>
</dbReference>
<sequence>MKSIKKRLAINFIFIVVITVVTLEIFLINIVKENYYKNLEESLNNQIRLSADLYSRYFSDATLHENILNNVDTFWKQTKAQVEILDKSGMILMDSIGVISPNPVNTEDVVKAINGEKGTWIGKVEYDEHKVMAISYPLKSGENIVGVLRFITSLREVNQDIKTIALIFIGFGGIVILISSLVAVLLANTIIGPLKSVTESAEKMALGDFKTKSIKKYDDEIGKLSDTLNYMAQEIMKKDALKNDFISSVSHELRTPLTSIKGWAITLKHSYDDREILSDGLDIIETESDRLTNMVEELLDFSKFVSGKITLEKEDLNINNIMDHIRKQLTPRATRDNINFKVIVEDNMPITCSDGNRLKQVFINVLDNAFKFTPSGGNVVLTASYEDNNFVFNIKDTGCGIAEEDLPKVKEKFYKGKTSQSQSGIGLSICDEIIKLMDGTFEIRSELNRGTEIIISVPFEECV</sequence>
<evidence type="ECO:0000256" key="11">
    <source>
        <dbReference type="ARBA" id="ARBA00023136"/>
    </source>
</evidence>
<accession>A0ABS6FZY7</accession>
<gene>
    <name evidence="15" type="ORF">KQI88_05255</name>
</gene>
<dbReference type="EMBL" id="JAHLQK010000002">
    <property type="protein sequence ID" value="MBU5675817.1"/>
    <property type="molecule type" value="Genomic_DNA"/>
</dbReference>
<keyword evidence="12" id="KW-0812">Transmembrane</keyword>
<evidence type="ECO:0000256" key="4">
    <source>
        <dbReference type="ARBA" id="ARBA00022475"/>
    </source>
</evidence>
<feature type="transmembrane region" description="Helical" evidence="12">
    <location>
        <begin position="12"/>
        <end position="31"/>
    </location>
</feature>
<dbReference type="SMART" id="SM00304">
    <property type="entry name" value="HAMP"/>
    <property type="match status" value="1"/>
</dbReference>
<dbReference type="EC" id="2.7.13.3" evidence="3"/>
<dbReference type="InterPro" id="IPR050398">
    <property type="entry name" value="HssS/ArlS-like"/>
</dbReference>
<evidence type="ECO:0000259" key="13">
    <source>
        <dbReference type="PROSITE" id="PS50109"/>
    </source>
</evidence>
<evidence type="ECO:0000256" key="5">
    <source>
        <dbReference type="ARBA" id="ARBA00022553"/>
    </source>
</evidence>
<proteinExistence type="predicted"/>
<feature type="transmembrane region" description="Helical" evidence="12">
    <location>
        <begin position="164"/>
        <end position="187"/>
    </location>
</feature>
<reference evidence="15 16" key="1">
    <citation type="submission" date="2021-06" db="EMBL/GenBank/DDBJ databases">
        <authorList>
            <person name="Sun Q."/>
            <person name="Li D."/>
        </authorList>
    </citation>
    <scope>NUCLEOTIDE SEQUENCE [LARGE SCALE GENOMIC DNA]</scope>
    <source>
        <strain evidence="15 16">MSJ-5</strain>
    </source>
</reference>
<dbReference type="GO" id="GO:0016301">
    <property type="term" value="F:kinase activity"/>
    <property type="evidence" value="ECO:0007669"/>
    <property type="project" value="UniProtKB-KW"/>
</dbReference>
<name>A0ABS6FZY7_9FIRM</name>
<evidence type="ECO:0000259" key="14">
    <source>
        <dbReference type="PROSITE" id="PS50885"/>
    </source>
</evidence>
<keyword evidence="7" id="KW-0547">Nucleotide-binding</keyword>
<evidence type="ECO:0000256" key="1">
    <source>
        <dbReference type="ARBA" id="ARBA00000085"/>
    </source>
</evidence>
<dbReference type="CDD" id="cd06225">
    <property type="entry name" value="HAMP"/>
    <property type="match status" value="1"/>
</dbReference>
<dbReference type="Proteomes" id="UP000779508">
    <property type="component" value="Unassembled WGS sequence"/>
</dbReference>
<keyword evidence="4" id="KW-1003">Cell membrane</keyword>
<evidence type="ECO:0000313" key="16">
    <source>
        <dbReference type="Proteomes" id="UP000779508"/>
    </source>
</evidence>
<dbReference type="SMART" id="SM00388">
    <property type="entry name" value="HisKA"/>
    <property type="match status" value="1"/>
</dbReference>
<keyword evidence="6" id="KW-0808">Transferase</keyword>
<feature type="domain" description="HAMP" evidence="14">
    <location>
        <begin position="188"/>
        <end position="240"/>
    </location>
</feature>
<evidence type="ECO:0000256" key="10">
    <source>
        <dbReference type="ARBA" id="ARBA00023012"/>
    </source>
</evidence>
<dbReference type="InterPro" id="IPR003661">
    <property type="entry name" value="HisK_dim/P_dom"/>
</dbReference>
<evidence type="ECO:0000313" key="15">
    <source>
        <dbReference type="EMBL" id="MBU5675817.1"/>
    </source>
</evidence>
<keyword evidence="10" id="KW-0902">Two-component regulatory system</keyword>
<keyword evidence="8 15" id="KW-0418">Kinase</keyword>
<dbReference type="InterPro" id="IPR003660">
    <property type="entry name" value="HAMP_dom"/>
</dbReference>
<dbReference type="Pfam" id="PF00512">
    <property type="entry name" value="HisKA"/>
    <property type="match status" value="1"/>
</dbReference>
<comment type="catalytic activity">
    <reaction evidence="1">
        <text>ATP + protein L-histidine = ADP + protein N-phospho-L-histidine.</text>
        <dbReference type="EC" id="2.7.13.3"/>
    </reaction>
</comment>
<keyword evidence="12" id="KW-1133">Transmembrane helix</keyword>
<dbReference type="InterPro" id="IPR005467">
    <property type="entry name" value="His_kinase_dom"/>
</dbReference>
<evidence type="ECO:0000256" key="6">
    <source>
        <dbReference type="ARBA" id="ARBA00022679"/>
    </source>
</evidence>